<organism evidence="2 3">
    <name type="scientific">Muricoccus pecuniae</name>
    <dbReference type="NCBI Taxonomy" id="693023"/>
    <lineage>
        <taxon>Bacteria</taxon>
        <taxon>Pseudomonadati</taxon>
        <taxon>Pseudomonadota</taxon>
        <taxon>Alphaproteobacteria</taxon>
        <taxon>Acetobacterales</taxon>
        <taxon>Roseomonadaceae</taxon>
        <taxon>Muricoccus</taxon>
    </lineage>
</organism>
<feature type="transmembrane region" description="Helical" evidence="1">
    <location>
        <begin position="87"/>
        <end position="107"/>
    </location>
</feature>
<accession>A0A840YKQ6</accession>
<sequence>MSASATRAVIWPAAGLAVWGAHFGAIYAVHAHACERDMAGRELLGLPWVPALVVGATLLALVVLAVLILLARPGGAVTDGGEAEPRFTLWFGAAACVVAGFAILFQATPALVLPACY</sequence>
<evidence type="ECO:0000256" key="1">
    <source>
        <dbReference type="SAM" id="Phobius"/>
    </source>
</evidence>
<reference evidence="2 3" key="1">
    <citation type="submission" date="2020-08" db="EMBL/GenBank/DDBJ databases">
        <title>Genomic Encyclopedia of Type Strains, Phase IV (KMG-IV): sequencing the most valuable type-strain genomes for metagenomic binning, comparative biology and taxonomic classification.</title>
        <authorList>
            <person name="Goeker M."/>
        </authorList>
    </citation>
    <scope>NUCLEOTIDE SEQUENCE [LARGE SCALE GENOMIC DNA]</scope>
    <source>
        <strain evidence="2 3">DSM 25622</strain>
    </source>
</reference>
<dbReference type="Proteomes" id="UP000580654">
    <property type="component" value="Unassembled WGS sequence"/>
</dbReference>
<dbReference type="RefSeq" id="WP_184520312.1">
    <property type="nucleotide sequence ID" value="NZ_JACIJD010000014.1"/>
</dbReference>
<dbReference type="EMBL" id="JACIJD010000014">
    <property type="protein sequence ID" value="MBB5695103.1"/>
    <property type="molecule type" value="Genomic_DNA"/>
</dbReference>
<evidence type="ECO:0000313" key="3">
    <source>
        <dbReference type="Proteomes" id="UP000580654"/>
    </source>
</evidence>
<feature type="transmembrane region" description="Helical" evidence="1">
    <location>
        <begin position="47"/>
        <end position="71"/>
    </location>
</feature>
<keyword evidence="1" id="KW-1133">Transmembrane helix</keyword>
<dbReference type="AlphaFoldDB" id="A0A840YKQ6"/>
<protein>
    <submittedName>
        <fullName evidence="2">Uncharacterized protein</fullName>
    </submittedName>
</protein>
<comment type="caution">
    <text evidence="2">The sequence shown here is derived from an EMBL/GenBank/DDBJ whole genome shotgun (WGS) entry which is preliminary data.</text>
</comment>
<gene>
    <name evidence="2" type="ORF">FHS87_003157</name>
</gene>
<name>A0A840YKQ6_9PROT</name>
<keyword evidence="1" id="KW-0812">Transmembrane</keyword>
<proteinExistence type="predicted"/>
<evidence type="ECO:0000313" key="2">
    <source>
        <dbReference type="EMBL" id="MBB5695103.1"/>
    </source>
</evidence>
<keyword evidence="3" id="KW-1185">Reference proteome</keyword>
<keyword evidence="1" id="KW-0472">Membrane</keyword>